<evidence type="ECO:0000313" key="2">
    <source>
        <dbReference type="EMBL" id="MFC7202548.1"/>
    </source>
</evidence>
<reference evidence="2 3" key="1">
    <citation type="journal article" date="2019" name="Int. J. Syst. Evol. Microbiol.">
        <title>The Global Catalogue of Microorganisms (GCM) 10K type strain sequencing project: providing services to taxonomists for standard genome sequencing and annotation.</title>
        <authorList>
            <consortium name="The Broad Institute Genomics Platform"/>
            <consortium name="The Broad Institute Genome Sequencing Center for Infectious Disease"/>
            <person name="Wu L."/>
            <person name="Ma J."/>
        </authorList>
    </citation>
    <scope>NUCLEOTIDE SEQUENCE [LARGE SCALE GENOMIC DNA]</scope>
    <source>
        <strain evidence="2 3">DSM 29988</strain>
    </source>
</reference>
<accession>A0ABD5ZBF7</accession>
<dbReference type="RefSeq" id="WP_390221845.1">
    <property type="nucleotide sequence ID" value="NZ_JBHTAA010000001.1"/>
</dbReference>
<gene>
    <name evidence="2" type="ORF">ACFQJC_03415</name>
</gene>
<evidence type="ECO:0000313" key="3">
    <source>
        <dbReference type="Proteomes" id="UP001596481"/>
    </source>
</evidence>
<protein>
    <submittedName>
        <fullName evidence="2">HalOD1 output domain-containing protein</fullName>
    </submittedName>
</protein>
<proteinExistence type="predicted"/>
<dbReference type="Proteomes" id="UP001596481">
    <property type="component" value="Unassembled WGS sequence"/>
</dbReference>
<feature type="domain" description="Halobacterial output" evidence="1">
    <location>
        <begin position="13"/>
        <end position="78"/>
    </location>
</feature>
<comment type="caution">
    <text evidence="2">The sequence shown here is derived from an EMBL/GenBank/DDBJ whole genome shotgun (WGS) entry which is preliminary data.</text>
</comment>
<keyword evidence="3" id="KW-1185">Reference proteome</keyword>
<dbReference type="Pfam" id="PF18545">
    <property type="entry name" value="HalOD1"/>
    <property type="match status" value="1"/>
</dbReference>
<dbReference type="EMBL" id="JBHTAA010000001">
    <property type="protein sequence ID" value="MFC7202548.1"/>
    <property type="molecule type" value="Genomic_DNA"/>
</dbReference>
<name>A0ABD5ZBF7_9EURY</name>
<organism evidence="2 3">
    <name type="scientific">Haloferax namakaokahaiae</name>
    <dbReference type="NCBI Taxonomy" id="1748331"/>
    <lineage>
        <taxon>Archaea</taxon>
        <taxon>Methanobacteriati</taxon>
        <taxon>Methanobacteriota</taxon>
        <taxon>Stenosarchaea group</taxon>
        <taxon>Halobacteria</taxon>
        <taxon>Halobacteriales</taxon>
        <taxon>Haloferacaceae</taxon>
        <taxon>Haloferax</taxon>
    </lineage>
</organism>
<dbReference type="AlphaFoldDB" id="A0ABD5ZBF7"/>
<dbReference type="InterPro" id="IPR040624">
    <property type="entry name" value="HalOD1"/>
</dbReference>
<sequence length="84" mass="9125">MTRELLSRHAAHSRPSVRVVQAVAHEESIDPLDITTPLADVIDPEALDALVESDRSLSTISFRYSGYEVTVYADGGVSTNPLSK</sequence>
<evidence type="ECO:0000259" key="1">
    <source>
        <dbReference type="Pfam" id="PF18545"/>
    </source>
</evidence>